<feature type="binding site" evidence="17">
    <location>
        <position position="355"/>
    </location>
    <ligand>
        <name>GTP</name>
        <dbReference type="ChEBI" id="CHEBI:37565"/>
    </ligand>
</feature>
<comment type="caution">
    <text evidence="19">The sequence shown here is derived from an EMBL/GenBank/DDBJ whole genome shotgun (WGS) entry which is preliminary data.</text>
</comment>
<dbReference type="InterPro" id="IPR032677">
    <property type="entry name" value="GTP_cyclohydro_II"/>
</dbReference>
<evidence type="ECO:0000256" key="13">
    <source>
        <dbReference type="ARBA" id="ARBA00023211"/>
    </source>
</evidence>
<keyword evidence="9 17" id="KW-0378">Hydrolase</keyword>
<feature type="binding site" evidence="17">
    <location>
        <position position="31"/>
    </location>
    <ligand>
        <name>D-ribulose 5-phosphate</name>
        <dbReference type="ChEBI" id="CHEBI:58121"/>
    </ligand>
</feature>
<feature type="binding site" evidence="17">
    <location>
        <position position="268"/>
    </location>
    <ligand>
        <name>Zn(2+)</name>
        <dbReference type="ChEBI" id="CHEBI:29105"/>
        <note>catalytic</note>
    </ligand>
</feature>
<dbReference type="NCBIfam" id="NF006803">
    <property type="entry name" value="PRK09311.1"/>
    <property type="match status" value="1"/>
</dbReference>
<dbReference type="PANTHER" id="PTHR21327:SF18">
    <property type="entry name" value="3,4-DIHYDROXY-2-BUTANONE 4-PHOSPHATE SYNTHASE"/>
    <property type="match status" value="1"/>
</dbReference>
<dbReference type="Gene3D" id="3.40.50.10990">
    <property type="entry name" value="GTP cyclohydrolase II"/>
    <property type="match status" value="1"/>
</dbReference>
<evidence type="ECO:0000256" key="7">
    <source>
        <dbReference type="ARBA" id="ARBA00022723"/>
    </source>
</evidence>
<evidence type="ECO:0000256" key="6">
    <source>
        <dbReference type="ARBA" id="ARBA00022619"/>
    </source>
</evidence>
<comment type="function">
    <text evidence="2 17">Catalyzes the conversion of D-ribulose 5-phosphate to formate and 3,4-dihydroxy-2-butanone 4-phosphate.</text>
</comment>
<feature type="binding site" evidence="17">
    <location>
        <position position="162"/>
    </location>
    <ligand>
        <name>D-ribulose 5-phosphate</name>
        <dbReference type="ChEBI" id="CHEBI:58121"/>
    </ligand>
</feature>
<feature type="domain" description="GTP cyclohydrolase II" evidence="18">
    <location>
        <begin position="207"/>
        <end position="371"/>
    </location>
</feature>
<feature type="region of interest" description="DHBP synthase" evidence="17">
    <location>
        <begin position="1"/>
        <end position="199"/>
    </location>
</feature>
<protein>
    <recommendedName>
        <fullName evidence="17">Riboflavin biosynthesis protein RibBA</fullName>
    </recommendedName>
    <domain>
        <recommendedName>
            <fullName evidence="17">3,4-dihydroxy-2-butanone 4-phosphate synthase</fullName>
            <shortName evidence="17">DHBP synthase</shortName>
            <ecNumber evidence="17">4.1.99.12</ecNumber>
        </recommendedName>
    </domain>
    <domain>
        <recommendedName>
            <fullName evidence="17">GTP cyclohydrolase-2</fullName>
            <ecNumber evidence="17">3.5.4.25</ecNumber>
        </recommendedName>
        <alternativeName>
            <fullName evidence="17">GTP cyclohydrolase II</fullName>
        </alternativeName>
    </domain>
</protein>
<evidence type="ECO:0000256" key="5">
    <source>
        <dbReference type="ARBA" id="ARBA00005520"/>
    </source>
</evidence>
<keyword evidence="13 17" id="KW-0464">Manganese</keyword>
<dbReference type="HAMAP" id="MF_01283">
    <property type="entry name" value="RibBA"/>
    <property type="match status" value="1"/>
</dbReference>
<evidence type="ECO:0000256" key="15">
    <source>
        <dbReference type="ARBA" id="ARBA00023268"/>
    </source>
</evidence>
<dbReference type="NCBIfam" id="NF001591">
    <property type="entry name" value="PRK00393.1"/>
    <property type="match status" value="1"/>
</dbReference>
<comment type="cofactor">
    <cofactor evidence="17">
        <name>Mg(2+)</name>
        <dbReference type="ChEBI" id="CHEBI:18420"/>
    </cofactor>
    <cofactor evidence="17">
        <name>Mn(2+)</name>
        <dbReference type="ChEBI" id="CHEBI:29035"/>
    </cofactor>
    <text evidence="17">Binds 2 divalent metal cations per subunit. Magnesium or manganese.</text>
</comment>
<feature type="binding site" evidence="17">
    <location>
        <begin position="26"/>
        <end position="27"/>
    </location>
    <ligand>
        <name>D-ribulose 5-phosphate</name>
        <dbReference type="ChEBI" id="CHEBI:58121"/>
    </ligand>
</feature>
<dbReference type="NCBIfam" id="TIGR00506">
    <property type="entry name" value="ribB"/>
    <property type="match status" value="1"/>
</dbReference>
<evidence type="ECO:0000259" key="18">
    <source>
        <dbReference type="Pfam" id="PF00925"/>
    </source>
</evidence>
<comment type="similarity">
    <text evidence="17">In the C-terminal section; belongs to the GTP cyclohydrolase II family.</text>
</comment>
<keyword evidence="20" id="KW-1185">Reference proteome</keyword>
<comment type="pathway">
    <text evidence="4 17">Cofactor biosynthesis; riboflavin biosynthesis; 2-hydroxy-3-oxobutyl phosphate from D-ribulose 5-phosphate: step 1/1.</text>
</comment>
<feature type="binding site" evidence="17">
    <location>
        <position position="255"/>
    </location>
    <ligand>
        <name>Zn(2+)</name>
        <dbReference type="ChEBI" id="CHEBI:29105"/>
        <note>catalytic</note>
    </ligand>
</feature>
<dbReference type="Gene3D" id="3.90.870.10">
    <property type="entry name" value="DHBP synthase"/>
    <property type="match status" value="1"/>
</dbReference>
<evidence type="ECO:0000313" key="20">
    <source>
        <dbReference type="Proteomes" id="UP001601059"/>
    </source>
</evidence>
<comment type="function">
    <text evidence="17">Catalyzes the conversion of GTP to 2,5-diamino-6-ribosylamino-4(3H)-pyrimidinone 5'-phosphate (DARP), formate and pyrophosphate.</text>
</comment>
<feature type="site" description="Essential for DHBP synthase activity" evidence="17">
    <location>
        <position position="162"/>
    </location>
</feature>
<dbReference type="HAMAP" id="MF_00180">
    <property type="entry name" value="RibB"/>
    <property type="match status" value="1"/>
</dbReference>
<comment type="similarity">
    <text evidence="5 17">In the N-terminal section; belongs to the DHBP synthase family.</text>
</comment>
<sequence length="397" mass="43986">MFNTIEEAIKDLKEGKIVIVCDDEDRENEGDFVGIAEFVTPEMINFMAKEGRGLICTPIEESLAEKLDLSPMVEVNTDSKGTAFTVSIDHVDTKTGISAFERSYTIEKLMNEQATASEFSRPGHIFPLVAKQGGVLRRAGHTEAAVDLARLSGAKPAGIICEIMNDDGTMARVDDLTVIAEKFDLKMITIKDLIEYRLDHDSLIKKEIEIQLPTEFGDFKAVGFTNTLDGKDHMALVKGEITADEPVLLRVHSECLTGDVFGSYRCDCGPQLEAALAQIEQEGKGILLYMRQEGRGIGLLNKLKAYKLQEEGYDTVEANHKLGFKDDLRDYGVGAQILRALGVRKMRLLTNNPRKIAGLGGYGLEVVERVPLQMPAKEENEKYLQTKKSKLGHLLSF</sequence>
<feature type="binding site" evidence="17">
    <location>
        <begin position="138"/>
        <end position="142"/>
    </location>
    <ligand>
        <name>D-ribulose 5-phosphate</name>
        <dbReference type="ChEBI" id="CHEBI:58121"/>
    </ligand>
</feature>
<evidence type="ECO:0000256" key="9">
    <source>
        <dbReference type="ARBA" id="ARBA00022801"/>
    </source>
</evidence>
<comment type="catalytic activity">
    <reaction evidence="16 17">
        <text>GTP + 4 H2O = 2,5-diamino-6-hydroxy-4-(5-phosphoribosylamino)-pyrimidine + formate + 2 phosphate + 3 H(+)</text>
        <dbReference type="Rhea" id="RHEA:23704"/>
        <dbReference type="ChEBI" id="CHEBI:15377"/>
        <dbReference type="ChEBI" id="CHEBI:15378"/>
        <dbReference type="ChEBI" id="CHEBI:15740"/>
        <dbReference type="ChEBI" id="CHEBI:37565"/>
        <dbReference type="ChEBI" id="CHEBI:43474"/>
        <dbReference type="ChEBI" id="CHEBI:58614"/>
        <dbReference type="EC" id="3.5.4.25"/>
    </reaction>
</comment>
<accession>A0ABW6KCQ6</accession>
<evidence type="ECO:0000256" key="16">
    <source>
        <dbReference type="ARBA" id="ARBA00049295"/>
    </source>
</evidence>
<evidence type="ECO:0000256" key="14">
    <source>
        <dbReference type="ARBA" id="ARBA00023239"/>
    </source>
</evidence>
<evidence type="ECO:0000256" key="3">
    <source>
        <dbReference type="ARBA" id="ARBA00004853"/>
    </source>
</evidence>
<keyword evidence="8 17" id="KW-0547">Nucleotide-binding</keyword>
<evidence type="ECO:0000256" key="4">
    <source>
        <dbReference type="ARBA" id="ARBA00004904"/>
    </source>
</evidence>
<keyword evidence="6 17" id="KW-0686">Riboflavin biosynthesis</keyword>
<feature type="binding site" evidence="17">
    <location>
        <position position="27"/>
    </location>
    <ligand>
        <name>Mg(2+)</name>
        <dbReference type="ChEBI" id="CHEBI:18420"/>
        <label>1</label>
    </ligand>
</feature>
<keyword evidence="14 17" id="KW-0456">Lyase</keyword>
<comment type="pathway">
    <text evidence="3 17">Cofactor biosynthesis; riboflavin biosynthesis; 5-amino-6-(D-ribitylamino)uracil from GTP: step 1/4.</text>
</comment>
<evidence type="ECO:0000256" key="12">
    <source>
        <dbReference type="ARBA" id="ARBA00023134"/>
    </source>
</evidence>
<dbReference type="Pfam" id="PF00925">
    <property type="entry name" value="GTP_cyclohydro2"/>
    <property type="match status" value="1"/>
</dbReference>
<feature type="binding site" evidence="17">
    <location>
        <begin position="293"/>
        <end position="295"/>
    </location>
    <ligand>
        <name>GTP</name>
        <dbReference type="ChEBI" id="CHEBI:37565"/>
    </ligand>
</feature>
<feature type="active site" description="Nucleophile; for GTP cyclohydrolase activity" evidence="17">
    <location>
        <position position="329"/>
    </location>
</feature>
<dbReference type="PIRSF" id="PIRSF001259">
    <property type="entry name" value="RibA"/>
    <property type="match status" value="1"/>
</dbReference>
<reference evidence="19 20" key="1">
    <citation type="submission" date="2024-08" db="EMBL/GenBank/DDBJ databases">
        <title>Two novel Cytobacillus novel species.</title>
        <authorList>
            <person name="Liu G."/>
        </authorList>
    </citation>
    <scope>NUCLEOTIDE SEQUENCE [LARGE SCALE GENOMIC DNA]</scope>
    <source>
        <strain evidence="19 20">FJAT-54145</strain>
    </source>
</reference>
<dbReference type="PANTHER" id="PTHR21327">
    <property type="entry name" value="GTP CYCLOHYDROLASE II-RELATED"/>
    <property type="match status" value="1"/>
</dbReference>
<feature type="region of interest" description="GTP cyclohydrolase II" evidence="17">
    <location>
        <begin position="200"/>
        <end position="397"/>
    </location>
</feature>
<dbReference type="EMBL" id="JBIACK010000008">
    <property type="protein sequence ID" value="MFE8702014.1"/>
    <property type="molecule type" value="Genomic_DNA"/>
</dbReference>
<dbReference type="Proteomes" id="UP001601059">
    <property type="component" value="Unassembled WGS sequence"/>
</dbReference>
<evidence type="ECO:0000256" key="2">
    <source>
        <dbReference type="ARBA" id="ARBA00002284"/>
    </source>
</evidence>
<keyword evidence="12 17" id="KW-0342">GTP-binding</keyword>
<feature type="active site" description="Proton acceptor; for GTP cyclohydrolase activity" evidence="17">
    <location>
        <position position="327"/>
    </location>
</feature>
<dbReference type="SUPFAM" id="SSF55821">
    <property type="entry name" value="YrdC/RibB"/>
    <property type="match status" value="1"/>
</dbReference>
<feature type="binding site" evidence="17">
    <location>
        <position position="141"/>
    </location>
    <ligand>
        <name>Mg(2+)</name>
        <dbReference type="ChEBI" id="CHEBI:18420"/>
        <label>2</label>
    </ligand>
</feature>
<gene>
    <name evidence="17" type="primary">ribBA</name>
    <name evidence="19" type="ORF">ACFYKX_15565</name>
</gene>
<keyword evidence="7 17" id="KW-0479">Metal-binding</keyword>
<evidence type="ECO:0000313" key="19">
    <source>
        <dbReference type="EMBL" id="MFE8702014.1"/>
    </source>
</evidence>
<feature type="binding site" evidence="17">
    <location>
        <position position="350"/>
    </location>
    <ligand>
        <name>GTP</name>
        <dbReference type="ChEBI" id="CHEBI:37565"/>
    </ligand>
</feature>
<keyword evidence="15 17" id="KW-0511">Multifunctional enzyme</keyword>
<comment type="catalytic activity">
    <reaction evidence="1 17">
        <text>D-ribulose 5-phosphate = (2S)-2-hydroxy-3-oxobutyl phosphate + formate + H(+)</text>
        <dbReference type="Rhea" id="RHEA:18457"/>
        <dbReference type="ChEBI" id="CHEBI:15378"/>
        <dbReference type="ChEBI" id="CHEBI:15740"/>
        <dbReference type="ChEBI" id="CHEBI:58121"/>
        <dbReference type="ChEBI" id="CHEBI:58830"/>
        <dbReference type="EC" id="4.1.99.12"/>
    </reaction>
</comment>
<evidence type="ECO:0000256" key="1">
    <source>
        <dbReference type="ARBA" id="ARBA00000141"/>
    </source>
</evidence>
<keyword evidence="10 17" id="KW-0862">Zinc</keyword>
<dbReference type="InterPro" id="IPR036144">
    <property type="entry name" value="RibA-like_sf"/>
</dbReference>
<comment type="cofactor">
    <cofactor evidence="17">
        <name>Zn(2+)</name>
        <dbReference type="ChEBI" id="CHEBI:29105"/>
    </cofactor>
    <text evidence="17">Binds 1 zinc ion per subunit.</text>
</comment>
<evidence type="ECO:0000256" key="11">
    <source>
        <dbReference type="ARBA" id="ARBA00022842"/>
    </source>
</evidence>
<feature type="binding site" evidence="17">
    <location>
        <position position="271"/>
    </location>
    <ligand>
        <name>GTP</name>
        <dbReference type="ChEBI" id="CHEBI:37565"/>
    </ligand>
</feature>
<organism evidence="19 20">
    <name type="scientific">Cytobacillus spartinae</name>
    <dbReference type="NCBI Taxonomy" id="3299023"/>
    <lineage>
        <taxon>Bacteria</taxon>
        <taxon>Bacillati</taxon>
        <taxon>Bacillota</taxon>
        <taxon>Bacilli</taxon>
        <taxon>Bacillales</taxon>
        <taxon>Bacillaceae</taxon>
        <taxon>Cytobacillus</taxon>
    </lineage>
</organism>
<evidence type="ECO:0000256" key="8">
    <source>
        <dbReference type="ARBA" id="ARBA00022741"/>
    </source>
</evidence>
<dbReference type="EC" id="4.1.99.12" evidence="17"/>
<dbReference type="HAMAP" id="MF_00179">
    <property type="entry name" value="RibA"/>
    <property type="match status" value="1"/>
</dbReference>
<dbReference type="InterPro" id="IPR016299">
    <property type="entry name" value="Riboflavin_synth_RibBA"/>
</dbReference>
<dbReference type="Pfam" id="PF00926">
    <property type="entry name" value="DHBP_synthase"/>
    <property type="match status" value="1"/>
</dbReference>
<evidence type="ECO:0000256" key="17">
    <source>
        <dbReference type="HAMAP-Rule" id="MF_01283"/>
    </source>
</evidence>
<dbReference type="GO" id="GO:0008686">
    <property type="term" value="F:3,4-dihydroxy-2-butanone-4-phosphate synthase activity"/>
    <property type="evidence" value="ECO:0007669"/>
    <property type="project" value="UniProtKB-EC"/>
</dbReference>
<name>A0ABW6KCQ6_9BACI</name>
<dbReference type="InterPro" id="IPR000422">
    <property type="entry name" value="DHBP_synthase_RibB"/>
</dbReference>
<dbReference type="NCBIfam" id="TIGR00505">
    <property type="entry name" value="ribA"/>
    <property type="match status" value="1"/>
</dbReference>
<dbReference type="RefSeq" id="WP_389361984.1">
    <property type="nucleotide sequence ID" value="NZ_JBIACK010000008.1"/>
</dbReference>
<proteinExistence type="inferred from homology"/>
<keyword evidence="11 17" id="KW-0460">Magnesium</keyword>
<feature type="binding site" evidence="17">
    <location>
        <position position="315"/>
    </location>
    <ligand>
        <name>GTP</name>
        <dbReference type="ChEBI" id="CHEBI:37565"/>
    </ligand>
</feature>
<dbReference type="InterPro" id="IPR000926">
    <property type="entry name" value="RibA"/>
</dbReference>
<feature type="binding site" evidence="17">
    <location>
        <position position="266"/>
    </location>
    <ligand>
        <name>Zn(2+)</name>
        <dbReference type="ChEBI" id="CHEBI:29105"/>
        <note>catalytic</note>
    </ligand>
</feature>
<dbReference type="SUPFAM" id="SSF142695">
    <property type="entry name" value="RibA-like"/>
    <property type="match status" value="1"/>
</dbReference>
<dbReference type="EC" id="3.5.4.25" evidence="17"/>
<dbReference type="InterPro" id="IPR017945">
    <property type="entry name" value="DHBP_synth_RibB-like_a/b_dom"/>
</dbReference>
<dbReference type="CDD" id="cd00641">
    <property type="entry name" value="GTP_cyclohydro2"/>
    <property type="match status" value="1"/>
</dbReference>
<feature type="binding site" evidence="17">
    <location>
        <position position="27"/>
    </location>
    <ligand>
        <name>Mg(2+)</name>
        <dbReference type="ChEBI" id="CHEBI:18420"/>
        <label>2</label>
    </ligand>
</feature>
<dbReference type="GO" id="GO:0003935">
    <property type="term" value="F:GTP cyclohydrolase II activity"/>
    <property type="evidence" value="ECO:0007669"/>
    <property type="project" value="UniProtKB-EC"/>
</dbReference>
<evidence type="ECO:0000256" key="10">
    <source>
        <dbReference type="ARBA" id="ARBA00022833"/>
    </source>
</evidence>
<feature type="binding site" evidence="17">
    <location>
        <begin position="250"/>
        <end position="254"/>
    </location>
    <ligand>
        <name>GTP</name>
        <dbReference type="ChEBI" id="CHEBI:37565"/>
    </ligand>
</feature>
<feature type="site" description="Essential for DHBP synthase activity" evidence="17">
    <location>
        <position position="124"/>
    </location>
</feature>